<sequence length="83" mass="9599">MSHWESFHIHEASFVHIFDMETKKALGDVNLLEAPPYLASSKPLVELVNTSLSSLNHHKPYNEKIKKWCDKKKNLESHFELGP</sequence>
<reference evidence="2" key="1">
    <citation type="submission" date="2016-06" db="EMBL/GenBank/DDBJ databases">
        <title>Parallel loss of symbiosis genes in relatives of nitrogen-fixing non-legume Parasponia.</title>
        <authorList>
            <person name="Van Velzen R."/>
            <person name="Holmer R."/>
            <person name="Bu F."/>
            <person name="Rutten L."/>
            <person name="Van Zeijl A."/>
            <person name="Liu W."/>
            <person name="Santuari L."/>
            <person name="Cao Q."/>
            <person name="Sharma T."/>
            <person name="Shen D."/>
            <person name="Roswanjaya Y."/>
            <person name="Wardhani T."/>
            <person name="Kalhor M.S."/>
            <person name="Jansen J."/>
            <person name="Van den Hoogen J."/>
            <person name="Gungor B."/>
            <person name="Hartog M."/>
            <person name="Hontelez J."/>
            <person name="Verver J."/>
            <person name="Yang W.-C."/>
            <person name="Schijlen E."/>
            <person name="Repin R."/>
            <person name="Schilthuizen M."/>
            <person name="Schranz E."/>
            <person name="Heidstra R."/>
            <person name="Miyata K."/>
            <person name="Fedorova E."/>
            <person name="Kohlen W."/>
            <person name="Bisseling T."/>
            <person name="Smit S."/>
            <person name="Geurts R."/>
        </authorList>
    </citation>
    <scope>NUCLEOTIDE SEQUENCE [LARGE SCALE GENOMIC DNA]</scope>
    <source>
        <strain evidence="2">cv. RG33-2</strain>
    </source>
</reference>
<dbReference type="Proteomes" id="UP000237000">
    <property type="component" value="Unassembled WGS sequence"/>
</dbReference>
<keyword evidence="2" id="KW-1185">Reference proteome</keyword>
<gene>
    <name evidence="1" type="ORF">TorRG33x02_182730</name>
</gene>
<dbReference type="EMBL" id="JXTC01000140">
    <property type="protein sequence ID" value="PON85913.1"/>
    <property type="molecule type" value="Genomic_DNA"/>
</dbReference>
<evidence type="ECO:0000313" key="1">
    <source>
        <dbReference type="EMBL" id="PON85913.1"/>
    </source>
</evidence>
<evidence type="ECO:0000313" key="2">
    <source>
        <dbReference type="Proteomes" id="UP000237000"/>
    </source>
</evidence>
<dbReference type="OrthoDB" id="10394588at2759"/>
<dbReference type="InParanoid" id="A0A2P5EK47"/>
<proteinExistence type="predicted"/>
<accession>A0A2P5EK47</accession>
<organism evidence="1 2">
    <name type="scientific">Trema orientale</name>
    <name type="common">Charcoal tree</name>
    <name type="synonym">Celtis orientalis</name>
    <dbReference type="NCBI Taxonomy" id="63057"/>
    <lineage>
        <taxon>Eukaryota</taxon>
        <taxon>Viridiplantae</taxon>
        <taxon>Streptophyta</taxon>
        <taxon>Embryophyta</taxon>
        <taxon>Tracheophyta</taxon>
        <taxon>Spermatophyta</taxon>
        <taxon>Magnoliopsida</taxon>
        <taxon>eudicotyledons</taxon>
        <taxon>Gunneridae</taxon>
        <taxon>Pentapetalae</taxon>
        <taxon>rosids</taxon>
        <taxon>fabids</taxon>
        <taxon>Rosales</taxon>
        <taxon>Cannabaceae</taxon>
        <taxon>Trema</taxon>
    </lineage>
</organism>
<name>A0A2P5EK47_TREOI</name>
<protein>
    <submittedName>
        <fullName evidence="1">Uncharacterized protein</fullName>
    </submittedName>
</protein>
<comment type="caution">
    <text evidence="1">The sequence shown here is derived from an EMBL/GenBank/DDBJ whole genome shotgun (WGS) entry which is preliminary data.</text>
</comment>
<dbReference type="AlphaFoldDB" id="A0A2P5EK47"/>